<evidence type="ECO:0000313" key="1">
    <source>
        <dbReference type="EMBL" id="CAG7724970.1"/>
    </source>
</evidence>
<dbReference type="AlphaFoldDB" id="A0A8J2P5C4"/>
<reference evidence="1" key="1">
    <citation type="submission" date="2021-06" db="EMBL/GenBank/DDBJ databases">
        <authorList>
            <person name="Hodson N. C."/>
            <person name="Mongue J. A."/>
            <person name="Jaron S. K."/>
        </authorList>
    </citation>
    <scope>NUCLEOTIDE SEQUENCE</scope>
</reference>
<evidence type="ECO:0000313" key="2">
    <source>
        <dbReference type="Proteomes" id="UP000708208"/>
    </source>
</evidence>
<gene>
    <name evidence="1" type="ORF">AFUS01_LOCUS13957</name>
</gene>
<comment type="caution">
    <text evidence="1">The sequence shown here is derived from an EMBL/GenBank/DDBJ whole genome shotgun (WGS) entry which is preliminary data.</text>
</comment>
<dbReference type="EMBL" id="CAJVCH010115873">
    <property type="protein sequence ID" value="CAG7724970.1"/>
    <property type="molecule type" value="Genomic_DNA"/>
</dbReference>
<dbReference type="Proteomes" id="UP000708208">
    <property type="component" value="Unassembled WGS sequence"/>
</dbReference>
<name>A0A8J2P5C4_9HEXA</name>
<accession>A0A8J2P5C4</accession>
<proteinExistence type="predicted"/>
<feature type="non-terminal residue" evidence="1">
    <location>
        <position position="1"/>
    </location>
</feature>
<keyword evidence="2" id="KW-1185">Reference proteome</keyword>
<sequence>PLQAIQSYYKCNDSYKNNQTGNSPNTEYRPRLGNEPKIILYWTTIYGSKKKLNQKLSCGPKGKQICHLTSAKALLDSSHALIFHGWREDLLSTPYEVNETTKYLYAVREVSNSGQAKTPQEIVYDSPTRKE</sequence>
<organism evidence="1 2">
    <name type="scientific">Allacma fusca</name>
    <dbReference type="NCBI Taxonomy" id="39272"/>
    <lineage>
        <taxon>Eukaryota</taxon>
        <taxon>Metazoa</taxon>
        <taxon>Ecdysozoa</taxon>
        <taxon>Arthropoda</taxon>
        <taxon>Hexapoda</taxon>
        <taxon>Collembola</taxon>
        <taxon>Symphypleona</taxon>
        <taxon>Sminthuridae</taxon>
        <taxon>Allacma</taxon>
    </lineage>
</organism>
<protein>
    <submittedName>
        <fullName evidence="1">Uncharacterized protein</fullName>
    </submittedName>
</protein>